<sequence length="212" mass="24279">MAVCATRLPPTEIRVLTALDAPPVDNARPAAELALLRKQPLQPGEIVVGLTSVRQTYDFRWSYRGLKQRETGRSCLRSRIEVTLHLTQQVYVASEFAPGSCGYDEVIAHEQRHVAANLAQFERTARFVEDSLREQEGDAPPWLGEPDALRDAVMERARAGWMSQIETKFHEVDREHAKIDSVEESQRYKQLCNGEMERTLREIHQRETRKGR</sequence>
<dbReference type="Proteomes" id="UP000561045">
    <property type="component" value="Unassembled WGS sequence"/>
</dbReference>
<evidence type="ECO:0000313" key="2">
    <source>
        <dbReference type="Proteomes" id="UP000561045"/>
    </source>
</evidence>
<dbReference type="RefSeq" id="WP_183635649.1">
    <property type="nucleotide sequence ID" value="NZ_BAABLE010000005.1"/>
</dbReference>
<proteinExistence type="predicted"/>
<dbReference type="AlphaFoldDB" id="A0A840BQB0"/>
<accession>A0A840BQB0</accession>
<evidence type="ECO:0008006" key="3">
    <source>
        <dbReference type="Google" id="ProtNLM"/>
    </source>
</evidence>
<gene>
    <name evidence="1" type="ORF">GGR36_003064</name>
</gene>
<keyword evidence="2" id="KW-1185">Reference proteome</keyword>
<organism evidence="1 2">
    <name type="scientific">Niveibacterium umoris</name>
    <dbReference type="NCBI Taxonomy" id="1193620"/>
    <lineage>
        <taxon>Bacteria</taxon>
        <taxon>Pseudomonadati</taxon>
        <taxon>Pseudomonadota</taxon>
        <taxon>Betaproteobacteria</taxon>
        <taxon>Rhodocyclales</taxon>
        <taxon>Rhodocyclaceae</taxon>
        <taxon>Niveibacterium</taxon>
    </lineage>
</organism>
<evidence type="ECO:0000313" key="1">
    <source>
        <dbReference type="EMBL" id="MBB4013718.1"/>
    </source>
</evidence>
<protein>
    <recommendedName>
        <fullName evidence="3">DUF922 domain-containing protein</fullName>
    </recommendedName>
</protein>
<reference evidence="1 2" key="1">
    <citation type="submission" date="2020-08" db="EMBL/GenBank/DDBJ databases">
        <title>Genomic Encyclopedia of Type Strains, Phase IV (KMG-IV): sequencing the most valuable type-strain genomes for metagenomic binning, comparative biology and taxonomic classification.</title>
        <authorList>
            <person name="Goeker M."/>
        </authorList>
    </citation>
    <scope>NUCLEOTIDE SEQUENCE [LARGE SCALE GENOMIC DNA]</scope>
    <source>
        <strain evidence="1 2">DSM 106739</strain>
    </source>
</reference>
<comment type="caution">
    <text evidence="1">The sequence shown here is derived from an EMBL/GenBank/DDBJ whole genome shotgun (WGS) entry which is preliminary data.</text>
</comment>
<name>A0A840BQB0_9RHOO</name>
<dbReference type="EMBL" id="JACIET010000002">
    <property type="protein sequence ID" value="MBB4013718.1"/>
    <property type="molecule type" value="Genomic_DNA"/>
</dbReference>